<dbReference type="InterPro" id="IPR000297">
    <property type="entry name" value="PPIase_PpiC"/>
</dbReference>
<dbReference type="Proteomes" id="UP000637769">
    <property type="component" value="Unassembled WGS sequence"/>
</dbReference>
<keyword evidence="3" id="KW-1003">Cell membrane</keyword>
<dbReference type="Pfam" id="PF13145">
    <property type="entry name" value="Rotamase_2"/>
    <property type="match status" value="1"/>
</dbReference>
<dbReference type="InterPro" id="IPR052029">
    <property type="entry name" value="PpiD_chaperone"/>
</dbReference>
<dbReference type="InterPro" id="IPR046357">
    <property type="entry name" value="PPIase_dom_sf"/>
</dbReference>
<evidence type="ECO:0000256" key="1">
    <source>
        <dbReference type="ARBA" id="ARBA00004382"/>
    </source>
</evidence>
<dbReference type="PANTHER" id="PTHR47529:SF1">
    <property type="entry name" value="PERIPLASMIC CHAPERONE PPID"/>
    <property type="match status" value="1"/>
</dbReference>
<comment type="caution">
    <text evidence="16">The sequence shown here is derived from an EMBL/GenBank/DDBJ whole genome shotgun (WGS) entry which is preliminary data.</text>
</comment>
<keyword evidence="17" id="KW-1185">Reference proteome</keyword>
<feature type="transmembrane region" description="Helical" evidence="14">
    <location>
        <begin position="45"/>
        <end position="64"/>
    </location>
</feature>
<evidence type="ECO:0000313" key="16">
    <source>
        <dbReference type="EMBL" id="GGC32054.1"/>
    </source>
</evidence>
<dbReference type="SUPFAM" id="SSF109998">
    <property type="entry name" value="Triger factor/SurA peptide-binding domain-like"/>
    <property type="match status" value="1"/>
</dbReference>
<accession>A0ABQ1M3A6</accession>
<comment type="subcellular location">
    <subcellularLocation>
        <location evidence="1">Cell inner membrane</location>
        <topology evidence="1">Single-pass type II membrane protein</topology>
        <orientation evidence="1">Periplasmic side</orientation>
    </subcellularLocation>
</comment>
<gene>
    <name evidence="16" type="ORF">GCM10007207_16960</name>
</gene>
<evidence type="ECO:0000256" key="2">
    <source>
        <dbReference type="ARBA" id="ARBA00018370"/>
    </source>
</evidence>
<dbReference type="Pfam" id="PF13624">
    <property type="entry name" value="SurA_N_3"/>
    <property type="match status" value="1"/>
</dbReference>
<evidence type="ECO:0000256" key="14">
    <source>
        <dbReference type="SAM" id="Phobius"/>
    </source>
</evidence>
<organism evidence="16 17">
    <name type="scientific">Asaia siamensis</name>
    <dbReference type="NCBI Taxonomy" id="110479"/>
    <lineage>
        <taxon>Bacteria</taxon>
        <taxon>Pseudomonadati</taxon>
        <taxon>Pseudomonadota</taxon>
        <taxon>Alphaproteobacteria</taxon>
        <taxon>Acetobacterales</taxon>
        <taxon>Acetobacteraceae</taxon>
        <taxon>Asaia</taxon>
    </lineage>
</organism>
<dbReference type="Gene3D" id="3.10.50.40">
    <property type="match status" value="1"/>
</dbReference>
<dbReference type="PANTHER" id="PTHR47529">
    <property type="entry name" value="PEPTIDYL-PROLYL CIS-TRANS ISOMERASE D"/>
    <property type="match status" value="1"/>
</dbReference>
<reference evidence="17" key="1">
    <citation type="journal article" date="2019" name="Int. J. Syst. Evol. Microbiol.">
        <title>The Global Catalogue of Microorganisms (GCM) 10K type strain sequencing project: providing services to taxonomists for standard genome sequencing and annotation.</title>
        <authorList>
            <consortium name="The Broad Institute Genomics Platform"/>
            <consortium name="The Broad Institute Genome Sequencing Center for Infectious Disease"/>
            <person name="Wu L."/>
            <person name="Ma J."/>
        </authorList>
    </citation>
    <scope>NUCLEOTIDE SEQUENCE [LARGE SCALE GENOMIC DNA]</scope>
    <source>
        <strain evidence="17">CCM 7132</strain>
    </source>
</reference>
<feature type="domain" description="PpiC" evidence="15">
    <location>
        <begin position="285"/>
        <end position="403"/>
    </location>
</feature>
<evidence type="ECO:0000256" key="9">
    <source>
        <dbReference type="ARBA" id="ARBA00030642"/>
    </source>
</evidence>
<evidence type="ECO:0000313" key="17">
    <source>
        <dbReference type="Proteomes" id="UP000637769"/>
    </source>
</evidence>
<evidence type="ECO:0000256" key="6">
    <source>
        <dbReference type="ARBA" id="ARBA00022989"/>
    </source>
</evidence>
<evidence type="ECO:0000256" key="3">
    <source>
        <dbReference type="ARBA" id="ARBA00022475"/>
    </source>
</evidence>
<dbReference type="SUPFAM" id="SSF54534">
    <property type="entry name" value="FKBP-like"/>
    <property type="match status" value="1"/>
</dbReference>
<proteinExistence type="inferred from homology"/>
<sequence>MACDQGRRLVKMGVCYYGPVLQSLANCGSQARMISTLRHFVVDSWIGRLIALLIFLAFVGWGVGDMLGKYNQAQVDSVVTVATRRISAEELERSIRNQLPAVAQQMGLTDPSQLTPAMRREVAQGVLQRLLAQKEVLALADRNGMKVPDALVRNEIFGYRVFQGTDGRFDRKIFDTKLRQLGLQEKPFLDSVRDDLGARDLLEGLGKTMVVPASVLDQLLAYNTRQFRTDLLRIDSDGVTVPTAPEEAQLRRFYDNHQAQYRSAEYRHAKIVLLSAESVARGLTVPDTQLRQIYDFESAKYNVPETRDIEVLTVQSRDAAEALATTWKANADWEAIQKANPSAASVAFPHAREIDIPSPELAKAAFASAANSVIGPIQTPTGWVVFRVTAITPPHKTDFDQAKAEIRDEVARSQAPQLLAQRFASLQDAIAGSADLEQVPTDLGAVPAQGSLDAQGLTKDGEVAPLPGDDATRKAIIARIFSQKQGEKPTLINGPSNSGFAVLVDSIEPGHVKPYESVREQVGHDWLKAQQMRLADERATTIMLAARKSGGLEKAVAGTTDAAAMQKDLPISRMQNGGLPSALLSEIFATKPGKTGMIAVGDALYVFTVTGTEAASPESTKALRENMQGQLEQTIQGDVPTVFVHSLESEFKPVPNMPVLQQVMSSVAGQQ</sequence>
<evidence type="ECO:0000256" key="10">
    <source>
        <dbReference type="ARBA" id="ARBA00031484"/>
    </source>
</evidence>
<evidence type="ECO:0000259" key="15">
    <source>
        <dbReference type="Pfam" id="PF13145"/>
    </source>
</evidence>
<keyword evidence="6 14" id="KW-1133">Transmembrane helix</keyword>
<evidence type="ECO:0000256" key="11">
    <source>
        <dbReference type="ARBA" id="ARBA00038408"/>
    </source>
</evidence>
<keyword evidence="4" id="KW-0997">Cell inner membrane</keyword>
<evidence type="ECO:0000256" key="4">
    <source>
        <dbReference type="ARBA" id="ARBA00022519"/>
    </source>
</evidence>
<dbReference type="EMBL" id="BMCH01000004">
    <property type="protein sequence ID" value="GGC32054.1"/>
    <property type="molecule type" value="Genomic_DNA"/>
</dbReference>
<evidence type="ECO:0000256" key="12">
    <source>
        <dbReference type="ARBA" id="ARBA00040743"/>
    </source>
</evidence>
<evidence type="ECO:0000256" key="8">
    <source>
        <dbReference type="ARBA" id="ARBA00023186"/>
    </source>
</evidence>
<keyword evidence="8" id="KW-0143">Chaperone</keyword>
<comment type="similarity">
    <text evidence="11">Belongs to the PpiD chaperone family.</text>
</comment>
<evidence type="ECO:0000256" key="5">
    <source>
        <dbReference type="ARBA" id="ARBA00022692"/>
    </source>
</evidence>
<evidence type="ECO:0000256" key="13">
    <source>
        <dbReference type="ARBA" id="ARBA00042775"/>
    </source>
</evidence>
<evidence type="ECO:0000256" key="7">
    <source>
        <dbReference type="ARBA" id="ARBA00023136"/>
    </source>
</evidence>
<keyword evidence="7 14" id="KW-0472">Membrane</keyword>
<keyword evidence="5 14" id="KW-0812">Transmembrane</keyword>
<protein>
    <recommendedName>
        <fullName evidence="2">Parvulin-like PPIase</fullName>
    </recommendedName>
    <alternativeName>
        <fullName evidence="9">Peptidyl-prolyl cis-trans isomerase plp</fullName>
    </alternativeName>
    <alternativeName>
        <fullName evidence="12">Periplasmic chaperone PpiD</fullName>
    </alternativeName>
    <alternativeName>
        <fullName evidence="13">Periplasmic folding chaperone</fullName>
    </alternativeName>
    <alternativeName>
        <fullName evidence="10">Rotamase plp</fullName>
    </alternativeName>
</protein>
<name>A0ABQ1M3A6_9PROT</name>
<dbReference type="InterPro" id="IPR027304">
    <property type="entry name" value="Trigger_fact/SurA_dom_sf"/>
</dbReference>